<feature type="transmembrane region" description="Helical" evidence="6">
    <location>
        <begin position="196"/>
        <end position="215"/>
    </location>
</feature>
<sequence>MSMMGCRMPSQSLHKLSNLRLASKRSSSGGSASPSILRNPLQWYVAKLDTHPITTKCISSGLISGSGDLLCQSIIAKRKQQSTSHEFDWMRTLRFTLLGSFLVAPTVHSWYGMLMSRIPGTSLAAIGKRLFFDQVLFAPLFTPAFISMLTVLEHLSSPLDQVVEEKDVNNNDSNNHNNSDLLTHLTDRLKNDAPDAILVGWSIWVPSMAVMFAVVPGKFQVLYSNGVGFVWNAYLSWKTHEGEEERTQ</sequence>
<proteinExistence type="inferred from homology"/>
<dbReference type="AlphaFoldDB" id="A0A7S2VI56"/>
<evidence type="ECO:0000313" key="7">
    <source>
        <dbReference type="EMBL" id="CAD9632698.1"/>
    </source>
</evidence>
<protein>
    <recommendedName>
        <fullName evidence="8">Peroxisomal membrane protein MPV17</fullName>
    </recommendedName>
</protein>
<keyword evidence="5 6" id="KW-0472">Membrane</keyword>
<reference evidence="7" key="1">
    <citation type="submission" date="2021-01" db="EMBL/GenBank/DDBJ databases">
        <authorList>
            <person name="Corre E."/>
            <person name="Pelletier E."/>
            <person name="Niang G."/>
            <person name="Scheremetjew M."/>
            <person name="Finn R."/>
            <person name="Kale V."/>
            <person name="Holt S."/>
            <person name="Cochrane G."/>
            <person name="Meng A."/>
            <person name="Brown T."/>
            <person name="Cohen L."/>
        </authorList>
    </citation>
    <scope>NUCLEOTIDE SEQUENCE</scope>
    <source>
        <strain evidence="7">SM1012Den-03</strain>
    </source>
</reference>
<evidence type="ECO:0000256" key="3">
    <source>
        <dbReference type="ARBA" id="ARBA00022692"/>
    </source>
</evidence>
<dbReference type="PANTHER" id="PTHR11266:SF80">
    <property type="entry name" value="PEROXISOMAL MEMBRANE PROTEIN 2"/>
    <property type="match status" value="1"/>
</dbReference>
<name>A0A7S2VI56_9STRA</name>
<comment type="subcellular location">
    <subcellularLocation>
        <location evidence="1">Membrane</location>
        <topology evidence="1">Multi-pass membrane protein</topology>
    </subcellularLocation>
</comment>
<evidence type="ECO:0000256" key="5">
    <source>
        <dbReference type="ARBA" id="ARBA00023136"/>
    </source>
</evidence>
<dbReference type="EMBL" id="HBGZ01033552">
    <property type="protein sequence ID" value="CAD9632698.1"/>
    <property type="molecule type" value="Transcribed_RNA"/>
</dbReference>
<evidence type="ECO:0000256" key="4">
    <source>
        <dbReference type="ARBA" id="ARBA00022989"/>
    </source>
</evidence>
<evidence type="ECO:0000256" key="1">
    <source>
        <dbReference type="ARBA" id="ARBA00004141"/>
    </source>
</evidence>
<keyword evidence="3 6" id="KW-0812">Transmembrane</keyword>
<feature type="transmembrane region" description="Helical" evidence="6">
    <location>
        <begin position="131"/>
        <end position="152"/>
    </location>
</feature>
<dbReference type="PANTHER" id="PTHR11266">
    <property type="entry name" value="PEROXISOMAL MEMBRANE PROTEIN 2, PXMP2 MPV17"/>
    <property type="match status" value="1"/>
</dbReference>
<evidence type="ECO:0008006" key="8">
    <source>
        <dbReference type="Google" id="ProtNLM"/>
    </source>
</evidence>
<accession>A0A7S2VI56</accession>
<evidence type="ECO:0000256" key="2">
    <source>
        <dbReference type="ARBA" id="ARBA00006824"/>
    </source>
</evidence>
<comment type="similarity">
    <text evidence="2 6">Belongs to the peroxisomal membrane protein PXMP2/4 family.</text>
</comment>
<organism evidence="7">
    <name type="scientific">Skeletonema marinoi</name>
    <dbReference type="NCBI Taxonomy" id="267567"/>
    <lineage>
        <taxon>Eukaryota</taxon>
        <taxon>Sar</taxon>
        <taxon>Stramenopiles</taxon>
        <taxon>Ochrophyta</taxon>
        <taxon>Bacillariophyta</taxon>
        <taxon>Coscinodiscophyceae</taxon>
        <taxon>Thalassiosirophycidae</taxon>
        <taxon>Thalassiosirales</taxon>
        <taxon>Skeletonemataceae</taxon>
        <taxon>Skeletonema</taxon>
        <taxon>Skeletonema marinoi-dohrnii complex</taxon>
    </lineage>
</organism>
<feature type="transmembrane region" description="Helical" evidence="6">
    <location>
        <begin position="92"/>
        <end position="111"/>
    </location>
</feature>
<keyword evidence="4 6" id="KW-1133">Transmembrane helix</keyword>
<dbReference type="InterPro" id="IPR007248">
    <property type="entry name" value="Mpv17_PMP22"/>
</dbReference>
<gene>
    <name evidence="7" type="ORF">SMAR0320_LOCUS24055</name>
</gene>
<dbReference type="GO" id="GO:0016020">
    <property type="term" value="C:membrane"/>
    <property type="evidence" value="ECO:0007669"/>
    <property type="project" value="UniProtKB-SubCell"/>
</dbReference>
<evidence type="ECO:0000256" key="6">
    <source>
        <dbReference type="RuleBase" id="RU363053"/>
    </source>
</evidence>
<dbReference type="GO" id="GO:0005737">
    <property type="term" value="C:cytoplasm"/>
    <property type="evidence" value="ECO:0007669"/>
    <property type="project" value="TreeGrafter"/>
</dbReference>
<dbReference type="Pfam" id="PF04117">
    <property type="entry name" value="Mpv17_PMP22"/>
    <property type="match status" value="1"/>
</dbReference>